<dbReference type="InterPro" id="IPR032466">
    <property type="entry name" value="Metal_Hydrolase"/>
</dbReference>
<feature type="compositionally biased region" description="Low complexity" evidence="5">
    <location>
        <begin position="59"/>
        <end position="75"/>
    </location>
</feature>
<dbReference type="STRING" id="983967.A0A1E4T2S1"/>
<evidence type="ECO:0000256" key="1">
    <source>
        <dbReference type="ARBA" id="ARBA00009275"/>
    </source>
</evidence>
<sequence length="728" mass="82655">MLNSHEIQLYKTKISILTIPRENFWIFKSGVLQILYKLIYKMEGNTSDDDDDDDDKDASTVASVTSSSSSGSSSVEDIEVDDDGLFFQLAFTPEEVTLMCSTKLIKKYLSNPLKISNDPNNLIGSQLLDDEFLVLQMLNDGSNIGKKILELTEPLSMNDISIFFISNYFSDIVLIPSKQKQKAFHILEQEQLNATSSKKNELEERTFRLFKSSEVKPELNRSIKLLLTGARSGDSVEVLKKTAESLTKLCTEETKMKTKSNNFPSYFAITRTPTEEIGLVLPSSEREQKKLNYSKSSILGSSQDFYYPLFINLKNLPIDLKGIVAGVASKLLRAGLNEMSYLSLGKSDMSVRKMTTSIIKTSNKITTTTMPKYFDVGLNLTDEMFKGHYRNNKHHEEDIESVLKKAKFFNVSKVMLTGSSLKESEEAIRLANTYTDPIIYPKVSCTVGIHPCTVLEFEKNDNQPLNHLNDLRQLILKDDTGVIKAFGEIGLDYDRLYHTPIDKQQEYFKLQLELACEFDLPLFLHMRNACDDFITILKPFLSNSDNSSKHLKCKRLLVHSFSGTLEELNSILKLEDEFPNIEIFISVNGCSLKTEENCKVASQIPISKLMIETDSPWCEVRKTHHSYQYITQCPNEFYPFEYIDFDTLNQPVKKGAAKTSNEFLPVRQMKSTNLDKVQLIQGELDPLIKSRNEPCLIGFVAEIMSKLKGVEPQVLITTCYENSNRLFG</sequence>
<dbReference type="GO" id="GO:0008296">
    <property type="term" value="F:3'-5'-DNA exonuclease activity"/>
    <property type="evidence" value="ECO:0007669"/>
    <property type="project" value="TreeGrafter"/>
</dbReference>
<evidence type="ECO:0000256" key="2">
    <source>
        <dbReference type="ARBA" id="ARBA00022722"/>
    </source>
</evidence>
<protein>
    <recommendedName>
        <fullName evidence="6">CASTOR ACT domain-containing protein</fullName>
    </recommendedName>
</protein>
<dbReference type="Gene3D" id="3.30.2130.10">
    <property type="entry name" value="VC0802-like"/>
    <property type="match status" value="1"/>
</dbReference>
<dbReference type="SUPFAM" id="SSF51556">
    <property type="entry name" value="Metallo-dependent hydrolases"/>
    <property type="match status" value="1"/>
</dbReference>
<dbReference type="GO" id="GO:0006520">
    <property type="term" value="P:amino acid metabolic process"/>
    <property type="evidence" value="ECO:0007669"/>
    <property type="project" value="UniProtKB-ARBA"/>
</dbReference>
<dbReference type="InterPro" id="IPR050891">
    <property type="entry name" value="TatD-type_Hydrolase"/>
</dbReference>
<dbReference type="InterPro" id="IPR001130">
    <property type="entry name" value="TatD-like"/>
</dbReference>
<dbReference type="EMBL" id="KV453851">
    <property type="protein sequence ID" value="ODV86039.1"/>
    <property type="molecule type" value="Genomic_DNA"/>
</dbReference>
<evidence type="ECO:0000313" key="8">
    <source>
        <dbReference type="Proteomes" id="UP000094801"/>
    </source>
</evidence>
<comment type="similarity">
    <text evidence="1">Belongs to the metallo-dependent hydrolases superfamily. TatD-type hydrolase family.</text>
</comment>
<evidence type="ECO:0000256" key="5">
    <source>
        <dbReference type="SAM" id="MobiDB-lite"/>
    </source>
</evidence>
<feature type="domain" description="CASTOR ACT" evidence="6">
    <location>
        <begin position="130"/>
        <end position="188"/>
    </location>
</feature>
<evidence type="ECO:0000259" key="6">
    <source>
        <dbReference type="Pfam" id="PF13840"/>
    </source>
</evidence>
<accession>A0A1E4T2S1</accession>
<dbReference type="GO" id="GO:0046872">
    <property type="term" value="F:metal ion binding"/>
    <property type="evidence" value="ECO:0007669"/>
    <property type="project" value="UniProtKB-KW"/>
</dbReference>
<dbReference type="Gene3D" id="3.20.20.140">
    <property type="entry name" value="Metal-dependent hydrolases"/>
    <property type="match status" value="1"/>
</dbReference>
<evidence type="ECO:0000256" key="4">
    <source>
        <dbReference type="ARBA" id="ARBA00022801"/>
    </source>
</evidence>
<keyword evidence="4" id="KW-0378">Hydrolase</keyword>
<dbReference type="PANTHER" id="PTHR10060:SF15">
    <property type="entry name" value="DEOXYRIBONUCLEASE TATDN1"/>
    <property type="match status" value="1"/>
</dbReference>
<keyword evidence="2" id="KW-0540">Nuclease</keyword>
<evidence type="ECO:0000256" key="3">
    <source>
        <dbReference type="ARBA" id="ARBA00022723"/>
    </source>
</evidence>
<proteinExistence type="inferred from homology"/>
<dbReference type="Proteomes" id="UP000094801">
    <property type="component" value="Unassembled WGS sequence"/>
</dbReference>
<dbReference type="InterPro" id="IPR045865">
    <property type="entry name" value="ACT-like_dom_sf"/>
</dbReference>
<dbReference type="CDD" id="cd01310">
    <property type="entry name" value="TatD_DNAse"/>
    <property type="match status" value="1"/>
</dbReference>
<dbReference type="SUPFAM" id="SSF55021">
    <property type="entry name" value="ACT-like"/>
    <property type="match status" value="1"/>
</dbReference>
<dbReference type="Pfam" id="PF01026">
    <property type="entry name" value="TatD_DNase"/>
    <property type="match status" value="1"/>
</dbReference>
<organism evidence="7 8">
    <name type="scientific">[Candida] arabinofermentans NRRL YB-2248</name>
    <dbReference type="NCBI Taxonomy" id="983967"/>
    <lineage>
        <taxon>Eukaryota</taxon>
        <taxon>Fungi</taxon>
        <taxon>Dikarya</taxon>
        <taxon>Ascomycota</taxon>
        <taxon>Saccharomycotina</taxon>
        <taxon>Pichiomycetes</taxon>
        <taxon>Pichiales</taxon>
        <taxon>Pichiaceae</taxon>
        <taxon>Ogataea</taxon>
        <taxon>Ogataea/Candida clade</taxon>
    </lineage>
</organism>
<dbReference type="GO" id="GO:0005829">
    <property type="term" value="C:cytosol"/>
    <property type="evidence" value="ECO:0007669"/>
    <property type="project" value="TreeGrafter"/>
</dbReference>
<dbReference type="InterPro" id="IPR027795">
    <property type="entry name" value="CASTOR_ACT_dom"/>
</dbReference>
<dbReference type="Pfam" id="PF13840">
    <property type="entry name" value="ACT_7"/>
    <property type="match status" value="1"/>
</dbReference>
<feature type="compositionally biased region" description="Acidic residues" evidence="5">
    <location>
        <begin position="46"/>
        <end position="56"/>
    </location>
</feature>
<dbReference type="InterPro" id="IPR018228">
    <property type="entry name" value="DNase_TatD-rel_CS"/>
</dbReference>
<keyword evidence="8" id="KW-1185">Reference proteome</keyword>
<reference evidence="8" key="1">
    <citation type="submission" date="2016-04" db="EMBL/GenBank/DDBJ databases">
        <title>Comparative genomics of biotechnologically important yeasts.</title>
        <authorList>
            <consortium name="DOE Joint Genome Institute"/>
            <person name="Riley R."/>
            <person name="Haridas S."/>
            <person name="Wolfe K.H."/>
            <person name="Lopes M.R."/>
            <person name="Hittinger C.T."/>
            <person name="Goker M."/>
            <person name="Salamov A."/>
            <person name="Wisecaver J."/>
            <person name="Long T.M."/>
            <person name="Aerts A.L."/>
            <person name="Barry K."/>
            <person name="Choi C."/>
            <person name="Clum A."/>
            <person name="Coughlan A.Y."/>
            <person name="Deshpande S."/>
            <person name="Douglass A.P."/>
            <person name="Hanson S.J."/>
            <person name="Klenk H.-P."/>
            <person name="Labutti K."/>
            <person name="Lapidus A."/>
            <person name="Lindquist E."/>
            <person name="Lipzen A."/>
            <person name="Meier-Kolthoff J.P."/>
            <person name="Ohm R.A."/>
            <person name="Otillar R.P."/>
            <person name="Pangilinan J."/>
            <person name="Peng Y."/>
            <person name="Rokas A."/>
            <person name="Rosa C.A."/>
            <person name="Scheuner C."/>
            <person name="Sibirny A.A."/>
            <person name="Slot J.C."/>
            <person name="Stielow J.B."/>
            <person name="Sun H."/>
            <person name="Kurtzman C.P."/>
            <person name="Blackwell M."/>
            <person name="Grigoriev I.V."/>
            <person name="Jeffries T.W."/>
        </authorList>
    </citation>
    <scope>NUCLEOTIDE SEQUENCE [LARGE SCALE GENOMIC DNA]</scope>
    <source>
        <strain evidence="8">NRRL YB-2248</strain>
    </source>
</reference>
<feature type="region of interest" description="Disordered" evidence="5">
    <location>
        <begin position="46"/>
        <end position="76"/>
    </location>
</feature>
<dbReference type="AlphaFoldDB" id="A0A1E4T2S1"/>
<dbReference type="OrthoDB" id="6079689at2759"/>
<dbReference type="PROSITE" id="PS01090">
    <property type="entry name" value="TATD_2"/>
    <property type="match status" value="1"/>
</dbReference>
<evidence type="ECO:0000313" key="7">
    <source>
        <dbReference type="EMBL" id="ODV86039.1"/>
    </source>
</evidence>
<dbReference type="PROSITE" id="PS01091">
    <property type="entry name" value="TATD_3"/>
    <property type="match status" value="1"/>
</dbReference>
<gene>
    <name evidence="7" type="ORF">CANARDRAFT_233251</name>
</gene>
<keyword evidence="3" id="KW-0479">Metal-binding</keyword>
<dbReference type="PANTHER" id="PTHR10060">
    <property type="entry name" value="TATD FAMILY DEOXYRIBONUCLEASE"/>
    <property type="match status" value="1"/>
</dbReference>
<name>A0A1E4T2S1_9ASCO</name>
<dbReference type="GO" id="GO:0046394">
    <property type="term" value="P:carboxylic acid biosynthetic process"/>
    <property type="evidence" value="ECO:0007669"/>
    <property type="project" value="UniProtKB-ARBA"/>
</dbReference>